<dbReference type="Proteomes" id="UP000184268">
    <property type="component" value="Unassembled WGS sequence"/>
</dbReference>
<feature type="transmembrane region" description="Helical" evidence="1">
    <location>
        <begin position="281"/>
        <end position="298"/>
    </location>
</feature>
<evidence type="ECO:0000313" key="3">
    <source>
        <dbReference type="Proteomes" id="UP000184268"/>
    </source>
</evidence>
<feature type="transmembrane region" description="Helical" evidence="1">
    <location>
        <begin position="97"/>
        <end position="115"/>
    </location>
</feature>
<gene>
    <name evidence="2" type="ORF">SAMN02745129_1536</name>
</gene>
<organism evidence="2 3">
    <name type="scientific">Ferrimonas marina</name>
    <dbReference type="NCBI Taxonomy" id="299255"/>
    <lineage>
        <taxon>Bacteria</taxon>
        <taxon>Pseudomonadati</taxon>
        <taxon>Pseudomonadota</taxon>
        <taxon>Gammaproteobacteria</taxon>
        <taxon>Alteromonadales</taxon>
        <taxon>Ferrimonadaceae</taxon>
        <taxon>Ferrimonas</taxon>
    </lineage>
</organism>
<keyword evidence="1" id="KW-0472">Membrane</keyword>
<dbReference type="OrthoDB" id="9793746at2"/>
<keyword evidence="1" id="KW-1133">Transmembrane helix</keyword>
<dbReference type="AlphaFoldDB" id="A0A1M5RAW2"/>
<accession>A0A1M5RAW2</accession>
<dbReference type="EMBL" id="FQXG01000002">
    <property type="protein sequence ID" value="SHH22943.1"/>
    <property type="molecule type" value="Genomic_DNA"/>
</dbReference>
<reference evidence="2 3" key="1">
    <citation type="submission" date="2016-11" db="EMBL/GenBank/DDBJ databases">
        <authorList>
            <person name="Jaros S."/>
            <person name="Januszkiewicz K."/>
            <person name="Wedrychowicz H."/>
        </authorList>
    </citation>
    <scope>NUCLEOTIDE SEQUENCE [LARGE SCALE GENOMIC DNA]</scope>
    <source>
        <strain evidence="2 3">DSM 16917</strain>
    </source>
</reference>
<keyword evidence="1" id="KW-0812">Transmembrane</keyword>
<protein>
    <submittedName>
        <fullName evidence="2">Putative membrane protein</fullName>
    </submittedName>
</protein>
<sequence>MKIELSTFFKGMAMGAADVVPGVSGGTIAFISGIYDRLLESIRRINPSLIGLARKQGARAAWQHIDGAFLLTLFGGIAVSILSLAKLISYLLVAHPVPLWSFFFGLITISLVHIAKQVPQHNLASASSALVGFLLAWLLTVSHPLTLDASGWNLVLGGMLAICAMILPGISGSFILLLLGLYTPVIGAIKGLEIGTLALFACGCVLGLLTFSHLLSYLLKRFRSHTLSFLCGLMLGTLNKVWPWKVALSTRINSSGEEVAVTERALTPWGYESVTGQDPQLLLAIAAMALGVLLVWGLERYAGQTQDADPQQAQS</sequence>
<feature type="transmembrane region" description="Helical" evidence="1">
    <location>
        <begin position="159"/>
        <end position="182"/>
    </location>
</feature>
<dbReference type="Pfam" id="PF04018">
    <property type="entry name" value="VCA0040-like"/>
    <property type="match status" value="1"/>
</dbReference>
<dbReference type="PANTHER" id="PTHR37308">
    <property type="entry name" value="INTEGRAL MEMBRANE PROTEIN"/>
    <property type="match status" value="1"/>
</dbReference>
<evidence type="ECO:0000256" key="1">
    <source>
        <dbReference type="SAM" id="Phobius"/>
    </source>
</evidence>
<name>A0A1M5RAW2_9GAMM</name>
<dbReference type="InterPro" id="IPR007163">
    <property type="entry name" value="VCA0040-like"/>
</dbReference>
<keyword evidence="3" id="KW-1185">Reference proteome</keyword>
<proteinExistence type="predicted"/>
<dbReference type="PANTHER" id="PTHR37308:SF1">
    <property type="entry name" value="POLYPRENYL-PHOSPHATE TRANSPORTER"/>
    <property type="match status" value="1"/>
</dbReference>
<feature type="transmembrane region" description="Helical" evidence="1">
    <location>
        <begin position="122"/>
        <end position="139"/>
    </location>
</feature>
<dbReference type="STRING" id="299255.SAMN02745129_1536"/>
<feature type="transmembrane region" description="Helical" evidence="1">
    <location>
        <begin position="68"/>
        <end position="91"/>
    </location>
</feature>
<dbReference type="RefSeq" id="WP_067657609.1">
    <property type="nucleotide sequence ID" value="NZ_FQXG01000002.1"/>
</dbReference>
<feature type="transmembrane region" description="Helical" evidence="1">
    <location>
        <begin position="194"/>
        <end position="219"/>
    </location>
</feature>
<evidence type="ECO:0000313" key="2">
    <source>
        <dbReference type="EMBL" id="SHH22943.1"/>
    </source>
</evidence>
<feature type="transmembrane region" description="Helical" evidence="1">
    <location>
        <begin position="12"/>
        <end position="35"/>
    </location>
</feature>